<organism evidence="10 12">
    <name type="scientific">Solemya velum gill symbiont</name>
    <dbReference type="NCBI Taxonomy" id="2340"/>
    <lineage>
        <taxon>Bacteria</taxon>
        <taxon>Pseudomonadati</taxon>
        <taxon>Pseudomonadota</taxon>
        <taxon>Gammaproteobacteria</taxon>
        <taxon>sulfur-oxidizing symbionts</taxon>
    </lineage>
</organism>
<keyword evidence="3 9" id="KW-0732">Signal</keyword>
<name>A0A0B0H8X3_SOVGS</name>
<dbReference type="GeneID" id="86990385"/>
<evidence type="ECO:0000256" key="6">
    <source>
        <dbReference type="ARBA" id="ARBA00022833"/>
    </source>
</evidence>
<reference evidence="10 12" key="1">
    <citation type="journal article" date="2014" name="BMC Genomics">
        <title>The genome of the intracellular bacterium of the coastal bivalve, Solemya velum: a blueprint for thriving in and out of symbiosis.</title>
        <authorList>
            <person name="Dmytrenko O."/>
            <person name="Russell S.L."/>
            <person name="Loo W.T."/>
            <person name="Fontanez K.M."/>
            <person name="Liao L."/>
            <person name="Roeselers G."/>
            <person name="Sharma R."/>
            <person name="Stewart F.J."/>
            <person name="Newton I.L."/>
            <person name="Woyke T."/>
            <person name="Wu D."/>
            <person name="Lang J.M."/>
            <person name="Eisen J.A."/>
            <person name="Cavanaugh C.M."/>
        </authorList>
    </citation>
    <scope>NUCLEOTIDE SEQUENCE [LARGE SCALE GENOMIC DNA]</scope>
    <source>
        <strain evidence="10 12">WH</strain>
    </source>
</reference>
<dbReference type="RefSeq" id="WP_043118406.1">
    <property type="nucleotide sequence ID" value="NZ_JRAA01000003.1"/>
</dbReference>
<dbReference type="STRING" id="2340.JV46_24630"/>
<dbReference type="PIRSF" id="PIRSF018455">
    <property type="entry name" value="MepA"/>
    <property type="match status" value="1"/>
</dbReference>
<dbReference type="eggNOG" id="COG3770">
    <property type="taxonomic scope" value="Bacteria"/>
</dbReference>
<evidence type="ECO:0000313" key="10">
    <source>
        <dbReference type="EMBL" id="KHF24309.1"/>
    </source>
</evidence>
<dbReference type="NCBIfam" id="NF006947">
    <property type="entry name" value="PRK09429.1"/>
    <property type="match status" value="1"/>
</dbReference>
<dbReference type="SUPFAM" id="SSF55166">
    <property type="entry name" value="Hedgehog/DD-peptidase"/>
    <property type="match status" value="1"/>
</dbReference>
<feature type="disulfide bond" evidence="8">
    <location>
        <begin position="186"/>
        <end position="234"/>
    </location>
</feature>
<keyword evidence="8" id="KW-1015">Disulfide bond</keyword>
<dbReference type="GO" id="GO:0030288">
    <property type="term" value="C:outer membrane-bounded periplasmic space"/>
    <property type="evidence" value="ECO:0007669"/>
    <property type="project" value="InterPro"/>
</dbReference>
<evidence type="ECO:0000256" key="2">
    <source>
        <dbReference type="ARBA" id="ARBA00022723"/>
    </source>
</evidence>
<evidence type="ECO:0000256" key="5">
    <source>
        <dbReference type="ARBA" id="ARBA00022801"/>
    </source>
</evidence>
<evidence type="ECO:0000313" key="11">
    <source>
        <dbReference type="EMBL" id="OOY35257.1"/>
    </source>
</evidence>
<evidence type="ECO:0000256" key="9">
    <source>
        <dbReference type="SAM" id="SignalP"/>
    </source>
</evidence>
<evidence type="ECO:0000256" key="3">
    <source>
        <dbReference type="ARBA" id="ARBA00022729"/>
    </source>
</evidence>
<proteinExistence type="predicted"/>
<evidence type="ECO:0000313" key="13">
    <source>
        <dbReference type="Proteomes" id="UP000190962"/>
    </source>
</evidence>
<dbReference type="PATRIC" id="fig|2340.3.peg.2381"/>
<comment type="caution">
    <text evidence="10">The sequence shown here is derived from an EMBL/GenBank/DDBJ whole genome shotgun (WGS) entry which is preliminary data.</text>
</comment>
<sequence length="279" mass="30948">MIRNLSLLAILFSGAVCAAPNSWEKFQSPLERTPEPIGSYANGCLIGAEALSAKGKGYQVVRLNRKRNYGHPNLVDFLEDLGKKVKKENLGLMLVADMAMPRGGPFTKGHTSHQTGLDADIWLPLNYKNVDSLKGNLQSVSMVDKKAFVVNKRVWTDKQAQMIKLAADDKRVARIFVHPAIKKALCEKKWSSRKWLSKIRPWWKHDSHFHVRLKCPAGAVECKPQSPPPAGDGCGADLAAWYPENQPDKPAVKKPRPKRILPATCQALLKEAAISALKD</sequence>
<accession>A0A0B0H8X3</accession>
<gene>
    <name evidence="11" type="ORF">BOV88_05930</name>
    <name evidence="10" type="ORF">JV46_24630</name>
</gene>
<evidence type="ECO:0000256" key="4">
    <source>
        <dbReference type="ARBA" id="ARBA00022764"/>
    </source>
</evidence>
<keyword evidence="7" id="KW-0482">Metalloprotease</keyword>
<feature type="signal peptide" evidence="9">
    <location>
        <begin position="1"/>
        <end position="18"/>
    </location>
</feature>
<evidence type="ECO:0000256" key="7">
    <source>
        <dbReference type="ARBA" id="ARBA00023049"/>
    </source>
</evidence>
<keyword evidence="1" id="KW-0645">Protease</keyword>
<keyword evidence="5" id="KW-0378">Hydrolase</keyword>
<dbReference type="OrthoDB" id="1467367at2"/>
<keyword evidence="12" id="KW-1185">Reference proteome</keyword>
<evidence type="ECO:0000256" key="1">
    <source>
        <dbReference type="ARBA" id="ARBA00022670"/>
    </source>
</evidence>
<keyword evidence="4" id="KW-0574">Periplasm</keyword>
<dbReference type="InterPro" id="IPR005073">
    <property type="entry name" value="Peptidase_M74"/>
</dbReference>
<reference evidence="11 13" key="2">
    <citation type="submission" date="2016-11" db="EMBL/GenBank/DDBJ databases">
        <title>Mixed transmission modes and dynamic genome evolution in an obligate animal-bacterial symbiosis.</title>
        <authorList>
            <person name="Russell S.L."/>
            <person name="Corbett-Detig R.B."/>
            <person name="Cavanaugh C.M."/>
        </authorList>
    </citation>
    <scope>NUCLEOTIDE SEQUENCE [LARGE SCALE GENOMIC DNA]</scope>
    <source>
        <strain evidence="11">MA-KB16</strain>
    </source>
</reference>
<dbReference type="AlphaFoldDB" id="A0A0B0H8X3"/>
<dbReference type="EMBL" id="MPNX01000006">
    <property type="protein sequence ID" value="OOY35257.1"/>
    <property type="molecule type" value="Genomic_DNA"/>
</dbReference>
<keyword evidence="2" id="KW-0479">Metal-binding</keyword>
<dbReference type="GO" id="GO:0008237">
    <property type="term" value="F:metallopeptidase activity"/>
    <property type="evidence" value="ECO:0007669"/>
    <property type="project" value="UniProtKB-KW"/>
</dbReference>
<evidence type="ECO:0000313" key="12">
    <source>
        <dbReference type="Proteomes" id="UP000030856"/>
    </source>
</evidence>
<feature type="disulfide bond" evidence="8">
    <location>
        <begin position="215"/>
        <end position="222"/>
    </location>
</feature>
<evidence type="ECO:0000256" key="8">
    <source>
        <dbReference type="PIRSR" id="PIRSR018455-2"/>
    </source>
</evidence>
<dbReference type="GO" id="GO:0006508">
    <property type="term" value="P:proteolysis"/>
    <property type="evidence" value="ECO:0007669"/>
    <property type="project" value="UniProtKB-KW"/>
</dbReference>
<dbReference type="Gene3D" id="3.30.1380.10">
    <property type="match status" value="1"/>
</dbReference>
<dbReference type="InterPro" id="IPR009045">
    <property type="entry name" value="Zn_M74/Hedgehog-like"/>
</dbReference>
<dbReference type="Proteomes" id="UP000030856">
    <property type="component" value="Unassembled WGS sequence"/>
</dbReference>
<keyword evidence="6" id="KW-0862">Zinc</keyword>
<protein>
    <submittedName>
        <fullName evidence="10">Murein endopeptidase, metallo peptidase</fullName>
    </submittedName>
    <submittedName>
        <fullName evidence="11">Penicillin-insensitive murein endopeptidase</fullName>
    </submittedName>
</protein>
<dbReference type="GO" id="GO:0046872">
    <property type="term" value="F:metal ion binding"/>
    <property type="evidence" value="ECO:0007669"/>
    <property type="project" value="UniProtKB-KW"/>
</dbReference>
<dbReference type="GO" id="GO:0004252">
    <property type="term" value="F:serine-type endopeptidase activity"/>
    <property type="evidence" value="ECO:0007669"/>
    <property type="project" value="InterPro"/>
</dbReference>
<feature type="disulfide bond" evidence="8">
    <location>
        <begin position="44"/>
        <end position="265"/>
    </location>
</feature>
<dbReference type="Pfam" id="PF03411">
    <property type="entry name" value="Peptidase_M74"/>
    <property type="match status" value="1"/>
</dbReference>
<dbReference type="EMBL" id="JRAA01000003">
    <property type="protein sequence ID" value="KHF24309.1"/>
    <property type="molecule type" value="Genomic_DNA"/>
</dbReference>
<dbReference type="Proteomes" id="UP000190962">
    <property type="component" value="Unassembled WGS sequence"/>
</dbReference>
<feature type="chain" id="PRO_5010611199" evidence="9">
    <location>
        <begin position="19"/>
        <end position="279"/>
    </location>
</feature>